<dbReference type="FunFam" id="3.30.1360.40:FF:000002">
    <property type="entry name" value="DNA gyrase subunit A"/>
    <property type="match status" value="1"/>
</dbReference>
<dbReference type="FunCoup" id="A0A1H8YXK3">
    <property type="interactions" value="405"/>
</dbReference>
<dbReference type="SUPFAM" id="SSF101904">
    <property type="entry name" value="GyrA/ParC C-terminal domain-like"/>
    <property type="match status" value="1"/>
</dbReference>
<reference evidence="12" key="1">
    <citation type="submission" date="2016-10" db="EMBL/GenBank/DDBJ databases">
        <authorList>
            <person name="Varghese N."/>
            <person name="Submissions S."/>
        </authorList>
    </citation>
    <scope>NUCLEOTIDE SEQUENCE [LARGE SCALE GENOMIC DNA]</scope>
    <source>
        <strain evidence="12">DSM 24740</strain>
    </source>
</reference>
<dbReference type="AlphaFoldDB" id="A0A1H8YXK3"/>
<dbReference type="Pfam" id="PF03989">
    <property type="entry name" value="DNA_gyraseA_C"/>
    <property type="match status" value="6"/>
</dbReference>
<dbReference type="InterPro" id="IPR006691">
    <property type="entry name" value="GyrA/parC_rep"/>
</dbReference>
<dbReference type="SMART" id="SM00434">
    <property type="entry name" value="TOP4c"/>
    <property type="match status" value="1"/>
</dbReference>
<dbReference type="InterPro" id="IPR035516">
    <property type="entry name" value="Gyrase/topoIV_suA_C"/>
</dbReference>
<comment type="subcellular location">
    <subcellularLocation>
        <location evidence="8">Cytoplasm</location>
    </subcellularLocation>
</comment>
<dbReference type="OrthoDB" id="9806486at2"/>
<dbReference type="NCBIfam" id="TIGR01063">
    <property type="entry name" value="gyrA"/>
    <property type="match status" value="1"/>
</dbReference>
<feature type="domain" description="Topo IIA-type catalytic" evidence="10">
    <location>
        <begin position="33"/>
        <end position="527"/>
    </location>
</feature>
<comment type="similarity">
    <text evidence="2 8">Belongs to the type II topoisomerase GyrA/ParC subunit family.</text>
</comment>
<keyword evidence="4 8" id="KW-0067">ATP-binding</keyword>
<keyword evidence="8" id="KW-0963">Cytoplasm</keyword>
<dbReference type="Gene3D" id="3.30.1360.40">
    <property type="match status" value="1"/>
</dbReference>
<dbReference type="GO" id="GO:0009330">
    <property type="term" value="C:DNA topoisomerase type II (double strand cut, ATP-hydrolyzing) complex"/>
    <property type="evidence" value="ECO:0007669"/>
    <property type="project" value="TreeGrafter"/>
</dbReference>
<evidence type="ECO:0000256" key="8">
    <source>
        <dbReference type="HAMAP-Rule" id="MF_01897"/>
    </source>
</evidence>
<keyword evidence="5 8" id="KW-0799">Topoisomerase</keyword>
<evidence type="ECO:0000256" key="2">
    <source>
        <dbReference type="ARBA" id="ARBA00008263"/>
    </source>
</evidence>
<evidence type="ECO:0000256" key="4">
    <source>
        <dbReference type="ARBA" id="ARBA00022840"/>
    </source>
</evidence>
<comment type="function">
    <text evidence="8">A type II topoisomerase that negatively supercoils closed circular double-stranded (ds) DNA in an ATP-dependent manner to modulate DNA topology and maintain chromosomes in an underwound state. Negative supercoiling favors strand separation, and DNA replication, transcription, recombination and repair, all of which involve strand separation. Also able to catalyze the interconversion of other topological isomers of dsDNA rings, including catenanes and knotted rings. Type II topoisomerases break and join 2 DNA strands simultaneously in an ATP-dependent manner.</text>
</comment>
<evidence type="ECO:0000256" key="6">
    <source>
        <dbReference type="ARBA" id="ARBA00023125"/>
    </source>
</evidence>
<comment type="caution">
    <text evidence="8">Lacks conserved residue(s) required for the propagation of feature annotation.</text>
</comment>
<dbReference type="Gene3D" id="3.90.199.10">
    <property type="entry name" value="Topoisomerase II, domain 5"/>
    <property type="match status" value="1"/>
</dbReference>
<dbReference type="InterPro" id="IPR050220">
    <property type="entry name" value="Type_II_DNA_Topoisomerases"/>
</dbReference>
<gene>
    <name evidence="8" type="primary">gyrA</name>
    <name evidence="11" type="ORF">SAMN05444359_10175</name>
</gene>
<dbReference type="GO" id="GO:0005737">
    <property type="term" value="C:cytoplasm"/>
    <property type="evidence" value="ECO:0007669"/>
    <property type="project" value="UniProtKB-SubCell"/>
</dbReference>
<dbReference type="Gene3D" id="1.10.268.10">
    <property type="entry name" value="Topoisomerase, domain 3"/>
    <property type="match status" value="1"/>
</dbReference>
<dbReference type="GO" id="GO:0034335">
    <property type="term" value="F:DNA negative supercoiling activity"/>
    <property type="evidence" value="ECO:0007669"/>
    <property type="project" value="UniProtKB-ARBA"/>
</dbReference>
<dbReference type="GO" id="GO:0005694">
    <property type="term" value="C:chromosome"/>
    <property type="evidence" value="ECO:0007669"/>
    <property type="project" value="InterPro"/>
</dbReference>
<comment type="miscellaneous">
    <text evidence="8">Few gyrases are as efficient as E.coli at forming negative supercoils. Not all organisms have 2 type II topoisomerases; in organisms with a single type II topoisomerase this enzyme also has to decatenate newly replicated chromosomes.</text>
</comment>
<dbReference type="InterPro" id="IPR002205">
    <property type="entry name" value="Topo_IIA_dom_A"/>
</dbReference>
<dbReference type="STRING" id="478744.SAMN05444359_10175"/>
<dbReference type="InterPro" id="IPR013760">
    <property type="entry name" value="Topo_IIA-like_dom_sf"/>
</dbReference>
<feature type="active site" description="O-(5'-phospho-DNA)-tyrosine intermediate" evidence="8 9">
    <location>
        <position position="121"/>
    </location>
</feature>
<dbReference type="CDD" id="cd00187">
    <property type="entry name" value="TOP4c"/>
    <property type="match status" value="1"/>
</dbReference>
<dbReference type="SUPFAM" id="SSF56719">
    <property type="entry name" value="Type II DNA topoisomerase"/>
    <property type="match status" value="1"/>
</dbReference>
<dbReference type="FunFam" id="2.120.10.90:FF:000005">
    <property type="entry name" value="DNA topoisomerase 4 subunit A"/>
    <property type="match status" value="1"/>
</dbReference>
<dbReference type="NCBIfam" id="NF004043">
    <property type="entry name" value="PRK05560.1"/>
    <property type="match status" value="1"/>
</dbReference>
<dbReference type="RefSeq" id="WP_090164826.1">
    <property type="nucleotide sequence ID" value="NZ_FOFB01000001.1"/>
</dbReference>
<keyword evidence="6 8" id="KW-0238">DNA-binding</keyword>
<comment type="catalytic activity">
    <reaction evidence="1 8 9">
        <text>ATP-dependent breakage, passage and rejoining of double-stranded DNA.</text>
        <dbReference type="EC" id="5.6.2.2"/>
    </reaction>
</comment>
<comment type="subunit">
    <text evidence="8">Heterotetramer, composed of two GyrA and two GyrB chains. In the heterotetramer, GyrA contains the active site tyrosine that forms a transient covalent intermediate with DNA, while GyrB binds cofactors and catalyzes ATP hydrolysis.</text>
</comment>
<dbReference type="Gene3D" id="2.120.10.90">
    <property type="entry name" value="DNA gyrase/topoisomerase IV, subunit A, C-terminal"/>
    <property type="match status" value="1"/>
</dbReference>
<dbReference type="EMBL" id="FOFB01000001">
    <property type="protein sequence ID" value="SEP56965.1"/>
    <property type="molecule type" value="Genomic_DNA"/>
</dbReference>
<dbReference type="InterPro" id="IPR005743">
    <property type="entry name" value="GyrA"/>
</dbReference>
<keyword evidence="3 8" id="KW-0547">Nucleotide-binding</keyword>
<dbReference type="FunFam" id="3.90.199.10:FF:000001">
    <property type="entry name" value="DNA gyrase subunit A"/>
    <property type="match status" value="1"/>
</dbReference>
<evidence type="ECO:0000313" key="12">
    <source>
        <dbReference type="Proteomes" id="UP000199021"/>
    </source>
</evidence>
<name>A0A1H8YXK3_9BACT</name>
<evidence type="ECO:0000256" key="9">
    <source>
        <dbReference type="PROSITE-ProRule" id="PRU01384"/>
    </source>
</evidence>
<evidence type="ECO:0000256" key="3">
    <source>
        <dbReference type="ARBA" id="ARBA00022741"/>
    </source>
</evidence>
<evidence type="ECO:0000256" key="7">
    <source>
        <dbReference type="ARBA" id="ARBA00023235"/>
    </source>
</evidence>
<accession>A0A1H8YXK3</accession>
<dbReference type="HAMAP" id="MF_01897">
    <property type="entry name" value="GyrA"/>
    <property type="match status" value="1"/>
</dbReference>
<organism evidence="11 12">
    <name type="scientific">Neolewinella agarilytica</name>
    <dbReference type="NCBI Taxonomy" id="478744"/>
    <lineage>
        <taxon>Bacteria</taxon>
        <taxon>Pseudomonadati</taxon>
        <taxon>Bacteroidota</taxon>
        <taxon>Saprospiria</taxon>
        <taxon>Saprospirales</taxon>
        <taxon>Lewinellaceae</taxon>
        <taxon>Neolewinella</taxon>
    </lineage>
</organism>
<dbReference type="InterPro" id="IPR013757">
    <property type="entry name" value="Topo_IIA_A_a_sf"/>
</dbReference>
<dbReference type="PROSITE" id="PS52040">
    <property type="entry name" value="TOPO_IIA"/>
    <property type="match status" value="1"/>
</dbReference>
<dbReference type="GO" id="GO:0003677">
    <property type="term" value="F:DNA binding"/>
    <property type="evidence" value="ECO:0007669"/>
    <property type="project" value="UniProtKB-UniRule"/>
</dbReference>
<protein>
    <recommendedName>
        <fullName evidence="8">DNA gyrase subunit A</fullName>
        <ecNumber evidence="8">5.6.2.2</ecNumber>
    </recommendedName>
</protein>
<dbReference type="GO" id="GO:0006261">
    <property type="term" value="P:DNA-templated DNA replication"/>
    <property type="evidence" value="ECO:0007669"/>
    <property type="project" value="UniProtKB-UniRule"/>
</dbReference>
<dbReference type="Proteomes" id="UP000199021">
    <property type="component" value="Unassembled WGS sequence"/>
</dbReference>
<dbReference type="EC" id="5.6.2.2" evidence="8"/>
<keyword evidence="12" id="KW-1185">Reference proteome</keyword>
<dbReference type="NCBIfam" id="NF004044">
    <property type="entry name" value="PRK05561.1"/>
    <property type="match status" value="1"/>
</dbReference>
<dbReference type="GO" id="GO:0005524">
    <property type="term" value="F:ATP binding"/>
    <property type="evidence" value="ECO:0007669"/>
    <property type="project" value="UniProtKB-UniRule"/>
</dbReference>
<dbReference type="GO" id="GO:0006265">
    <property type="term" value="P:DNA topological change"/>
    <property type="evidence" value="ECO:0007669"/>
    <property type="project" value="UniProtKB-UniRule"/>
</dbReference>
<evidence type="ECO:0000259" key="10">
    <source>
        <dbReference type="PROSITE" id="PS52040"/>
    </source>
</evidence>
<dbReference type="PANTHER" id="PTHR43493:SF5">
    <property type="entry name" value="DNA GYRASE SUBUNIT A, CHLOROPLASTIC_MITOCHONDRIAL"/>
    <property type="match status" value="1"/>
</dbReference>
<evidence type="ECO:0000313" key="11">
    <source>
        <dbReference type="EMBL" id="SEP56965.1"/>
    </source>
</evidence>
<dbReference type="InParanoid" id="A0A1H8YXK3"/>
<keyword evidence="7 8" id="KW-0413">Isomerase</keyword>
<dbReference type="Pfam" id="PF00521">
    <property type="entry name" value="DNA_topoisoIV"/>
    <property type="match status" value="1"/>
</dbReference>
<dbReference type="InterPro" id="IPR013758">
    <property type="entry name" value="Topo_IIA_A/C_ab"/>
</dbReference>
<sequence>MPDKQRIIPVNIEDQMKSAYIDYSMSVIVSRALPDVRDGLKPVHRRVLYGMDQLGLSFRSSHKKSARIVGEVLGKYHPHGDSSVYDTMVRMAQDWSLRYPLVDGQGNFGSMDGDSPAAMRYTEARMERISDSILGDLDKDTVDFQLNFDDTLKEPTVLPTRIPNLLVNGASGIAVGMATNMMPHNLNEVVDGIVATVDNPEISIDELMNYIKAPDFPTGGIIYGIDGVREAFRTGRGKVVLRGRAEVVVDDNDRETIIITEIPYQVNKATLVAKIAELVNEGKITGVSNVQDLSDRDGLRIAIEIKRDAMGSIVLSYLYKYTALQTSFGVNNVCLVNGRPMTLNLKDMIEEFILFRIEVIQRRTQYELNKALARAHILIGLLIALDYLDEVIALIRASATPEEAKIALMKGEFIDDKKAFWAKFGDLVKEVQTGEFVVEDGNVLSEWQAKAILDMRLQKLTGLEIDKIREEYDEIKALIDDLKDILGSESRQRSIVKEELIDIKTRFGDERRSEISLDTSDISITDMIADEDVVVTISKLGYIKRTLVNEYRAQSRGGRGSRGSKTRDKDFVEHMFIASNHNYLMLFTEQGRCFWLRIYEIPEAGKNSAGRVIQNILAMPKDDNVRAYISVADLTDEEFLEQHSIIFATKKGIVKKTNLEAYSRPRTNGINAISINEDDQLIEAKLTNGSSHVFLATSKGQAIHFEEEKVRNMGRTATGVRGISLNGEDDSVIGMVTIDHELDADKTILVVSSQGMGKRSAFDDYRITNRGGKGVRTMKVTEKTGELVALKAVTDDEDLMITNRSGILIRTTMDELRVMGRSTQGVKLIRLEKGDAIADVAVVPAGEDEEESNEEE</sequence>
<evidence type="ECO:0000256" key="5">
    <source>
        <dbReference type="ARBA" id="ARBA00023029"/>
    </source>
</evidence>
<dbReference type="PANTHER" id="PTHR43493">
    <property type="entry name" value="DNA GYRASE/TOPOISOMERASE SUBUNIT A"/>
    <property type="match status" value="1"/>
</dbReference>
<proteinExistence type="inferred from homology"/>
<evidence type="ECO:0000256" key="1">
    <source>
        <dbReference type="ARBA" id="ARBA00000185"/>
    </source>
</evidence>